<dbReference type="CDD" id="cd03529">
    <property type="entry name" value="Rieske_NirD"/>
    <property type="match status" value="1"/>
</dbReference>
<accession>A0A2U2PGG2</accession>
<dbReference type="GO" id="GO:0051537">
    <property type="term" value="F:2 iron, 2 sulfur cluster binding"/>
    <property type="evidence" value="ECO:0007669"/>
    <property type="project" value="UniProtKB-KW"/>
</dbReference>
<dbReference type="GO" id="GO:0008942">
    <property type="term" value="F:nitrite reductase [NAD(P)H] activity"/>
    <property type="evidence" value="ECO:0007669"/>
    <property type="project" value="InterPro"/>
</dbReference>
<keyword evidence="4" id="KW-0560">Oxidoreductase</keyword>
<keyword evidence="7" id="KW-0534">Nitrate assimilation</keyword>
<evidence type="ECO:0000313" key="10">
    <source>
        <dbReference type="Proteomes" id="UP000245647"/>
    </source>
</evidence>
<evidence type="ECO:0000256" key="1">
    <source>
        <dbReference type="ARBA" id="ARBA00022617"/>
    </source>
</evidence>
<dbReference type="InterPro" id="IPR012748">
    <property type="entry name" value="Rieske-like_NirD"/>
</dbReference>
<evidence type="ECO:0000256" key="5">
    <source>
        <dbReference type="ARBA" id="ARBA00023004"/>
    </source>
</evidence>
<dbReference type="InterPro" id="IPR017941">
    <property type="entry name" value="Rieske_2Fe-2S"/>
</dbReference>
<evidence type="ECO:0000256" key="3">
    <source>
        <dbReference type="ARBA" id="ARBA00022723"/>
    </source>
</evidence>
<dbReference type="GO" id="GO:0046872">
    <property type="term" value="F:metal ion binding"/>
    <property type="evidence" value="ECO:0007669"/>
    <property type="project" value="UniProtKB-KW"/>
</dbReference>
<name>A0A2U2PGG2_9SPHI</name>
<evidence type="ECO:0000256" key="6">
    <source>
        <dbReference type="ARBA" id="ARBA00023014"/>
    </source>
</evidence>
<gene>
    <name evidence="9" type="primary">nirD</name>
    <name evidence="9" type="ORF">DDR33_12430</name>
</gene>
<keyword evidence="2" id="KW-0001">2Fe-2S</keyword>
<dbReference type="PROSITE" id="PS51296">
    <property type="entry name" value="RIESKE"/>
    <property type="match status" value="1"/>
</dbReference>
<dbReference type="PANTHER" id="PTHR43809">
    <property type="entry name" value="NITRITE REDUCTASE (NADH) LARGE SUBUNIT"/>
    <property type="match status" value="1"/>
</dbReference>
<keyword evidence="6" id="KW-0411">Iron-sulfur</keyword>
<evidence type="ECO:0000256" key="4">
    <source>
        <dbReference type="ARBA" id="ARBA00023002"/>
    </source>
</evidence>
<evidence type="ECO:0000313" key="9">
    <source>
        <dbReference type="EMBL" id="PWG80486.1"/>
    </source>
</evidence>
<dbReference type="PROSITE" id="PS51300">
    <property type="entry name" value="NIRD"/>
    <property type="match status" value="1"/>
</dbReference>
<protein>
    <submittedName>
        <fullName evidence="9">Nitrite reductase (NAD(P)H) small subunit</fullName>
    </submittedName>
</protein>
<dbReference type="Proteomes" id="UP000245647">
    <property type="component" value="Unassembled WGS sequence"/>
</dbReference>
<comment type="caution">
    <text evidence="9">The sequence shown here is derived from an EMBL/GenBank/DDBJ whole genome shotgun (WGS) entry which is preliminary data.</text>
</comment>
<feature type="domain" description="Rieske" evidence="8">
    <location>
        <begin position="9"/>
        <end position="110"/>
    </location>
</feature>
<dbReference type="OrthoDB" id="516687at2"/>
<organism evidence="9 10">
    <name type="scientific">Pararcticibacter amylolyticus</name>
    <dbReference type="NCBI Taxonomy" id="2173175"/>
    <lineage>
        <taxon>Bacteria</taxon>
        <taxon>Pseudomonadati</taxon>
        <taxon>Bacteroidota</taxon>
        <taxon>Sphingobacteriia</taxon>
        <taxon>Sphingobacteriales</taxon>
        <taxon>Sphingobacteriaceae</taxon>
        <taxon>Pararcticibacter</taxon>
    </lineage>
</organism>
<dbReference type="GO" id="GO:0042128">
    <property type="term" value="P:nitrate assimilation"/>
    <property type="evidence" value="ECO:0007669"/>
    <property type="project" value="UniProtKB-KW"/>
</dbReference>
<dbReference type="InterPro" id="IPR052034">
    <property type="entry name" value="NasD-like"/>
</dbReference>
<dbReference type="PANTHER" id="PTHR43809:SF1">
    <property type="entry name" value="NITRITE REDUCTASE (NADH) LARGE SUBUNIT"/>
    <property type="match status" value="1"/>
</dbReference>
<keyword evidence="5" id="KW-0408">Iron</keyword>
<evidence type="ECO:0000259" key="8">
    <source>
        <dbReference type="PROSITE" id="PS51296"/>
    </source>
</evidence>
<keyword evidence="10" id="KW-1185">Reference proteome</keyword>
<dbReference type="EMBL" id="QEAS01000009">
    <property type="protein sequence ID" value="PWG80486.1"/>
    <property type="molecule type" value="Genomic_DNA"/>
</dbReference>
<dbReference type="SUPFAM" id="SSF50022">
    <property type="entry name" value="ISP domain"/>
    <property type="match status" value="1"/>
</dbReference>
<proteinExistence type="predicted"/>
<dbReference type="NCBIfam" id="TIGR02378">
    <property type="entry name" value="nirD_assim_sml"/>
    <property type="match status" value="1"/>
</dbReference>
<evidence type="ECO:0000256" key="2">
    <source>
        <dbReference type="ARBA" id="ARBA00022714"/>
    </source>
</evidence>
<reference evidence="9 10" key="1">
    <citation type="submission" date="2018-04" db="EMBL/GenBank/DDBJ databases">
        <title>Pedobacter chongqingensis sp. nov., isolated from a rottenly hemp rope.</title>
        <authorList>
            <person name="Cai Y."/>
        </authorList>
    </citation>
    <scope>NUCLEOTIDE SEQUENCE [LARGE SCALE GENOMIC DNA]</scope>
    <source>
        <strain evidence="9 10">FJ4-8</strain>
    </source>
</reference>
<evidence type="ECO:0000256" key="7">
    <source>
        <dbReference type="ARBA" id="ARBA00023063"/>
    </source>
</evidence>
<dbReference type="Pfam" id="PF13806">
    <property type="entry name" value="Rieske_2"/>
    <property type="match status" value="1"/>
</dbReference>
<dbReference type="Gene3D" id="2.102.10.10">
    <property type="entry name" value="Rieske [2Fe-2S] iron-sulphur domain"/>
    <property type="match status" value="1"/>
</dbReference>
<sequence length="134" mass="15051">MNEQTTNWFAACRVEDAVENGGVCVKYRDEQIALFYFTRRNEWYATQNECPHRKQMALSRGMIGTSAGEPKVACPFHKKTFSLRSGECLNDHECAIRTYPVKVENGLVYIGVGQHEPTLNSVPASAPSENHVTL</sequence>
<keyword evidence="1" id="KW-0349">Heme</keyword>
<keyword evidence="3" id="KW-0479">Metal-binding</keyword>
<dbReference type="AlphaFoldDB" id="A0A2U2PGG2"/>
<dbReference type="InterPro" id="IPR036922">
    <property type="entry name" value="Rieske_2Fe-2S_sf"/>
</dbReference>